<reference evidence="9 10" key="1">
    <citation type="submission" date="2018-06" db="EMBL/GenBank/DDBJ databases">
        <authorList>
            <consortium name="Pathogen Informatics"/>
            <person name="Doyle S."/>
        </authorList>
    </citation>
    <scope>NUCLEOTIDE SEQUENCE [LARGE SCALE GENOMIC DNA]</scope>
    <source>
        <strain evidence="9 10">NCTC13102</strain>
    </source>
</reference>
<comment type="catalytic activity">
    <reaction evidence="7 8">
        <text>heme b + 2 H(+) = protoporphyrin IX + Fe(2+)</text>
        <dbReference type="Rhea" id="RHEA:22584"/>
        <dbReference type="ChEBI" id="CHEBI:15378"/>
        <dbReference type="ChEBI" id="CHEBI:29033"/>
        <dbReference type="ChEBI" id="CHEBI:57306"/>
        <dbReference type="ChEBI" id="CHEBI:60344"/>
        <dbReference type="EC" id="4.98.1.1"/>
    </reaction>
</comment>
<dbReference type="CDD" id="cd00419">
    <property type="entry name" value="Ferrochelatase_C"/>
    <property type="match status" value="1"/>
</dbReference>
<evidence type="ECO:0000256" key="3">
    <source>
        <dbReference type="ARBA" id="ARBA00023133"/>
    </source>
</evidence>
<comment type="subcellular location">
    <subcellularLocation>
        <location evidence="7 8">Cytoplasm</location>
    </subcellularLocation>
</comment>
<dbReference type="InterPro" id="IPR001015">
    <property type="entry name" value="Ferrochelatase"/>
</dbReference>
<dbReference type="HAMAP" id="MF_00323">
    <property type="entry name" value="Ferrochelatase"/>
    <property type="match status" value="1"/>
</dbReference>
<dbReference type="PANTHER" id="PTHR11108:SF1">
    <property type="entry name" value="FERROCHELATASE, MITOCHONDRIAL"/>
    <property type="match status" value="1"/>
</dbReference>
<evidence type="ECO:0000256" key="5">
    <source>
        <dbReference type="ARBA" id="ARBA00023244"/>
    </source>
</evidence>
<dbReference type="Proteomes" id="UP000250166">
    <property type="component" value="Unassembled WGS sequence"/>
</dbReference>
<dbReference type="EMBL" id="UAWL01000006">
    <property type="protein sequence ID" value="SQB99486.1"/>
    <property type="molecule type" value="Genomic_DNA"/>
</dbReference>
<organism evidence="9 10">
    <name type="scientific">Helicobacter fennelliae</name>
    <dbReference type="NCBI Taxonomy" id="215"/>
    <lineage>
        <taxon>Bacteria</taxon>
        <taxon>Pseudomonadati</taxon>
        <taxon>Campylobacterota</taxon>
        <taxon>Epsilonproteobacteria</taxon>
        <taxon>Campylobacterales</taxon>
        <taxon>Helicobacteraceae</taxon>
        <taxon>Helicobacter</taxon>
    </lineage>
</organism>
<dbReference type="PROSITE" id="PS00534">
    <property type="entry name" value="FERROCHELATASE"/>
    <property type="match status" value="1"/>
</dbReference>
<dbReference type="EC" id="4.98.1.1" evidence="7 8"/>
<dbReference type="AlphaFoldDB" id="A0A2X3BJJ9"/>
<dbReference type="UniPathway" id="UPA00252">
    <property type="reaction ID" value="UER00325"/>
</dbReference>
<dbReference type="GO" id="GO:0046872">
    <property type="term" value="F:metal ion binding"/>
    <property type="evidence" value="ECO:0007669"/>
    <property type="project" value="UniProtKB-KW"/>
</dbReference>
<dbReference type="GO" id="GO:0006783">
    <property type="term" value="P:heme biosynthetic process"/>
    <property type="evidence" value="ECO:0007669"/>
    <property type="project" value="UniProtKB-UniRule"/>
</dbReference>
<dbReference type="CDD" id="cd03411">
    <property type="entry name" value="Ferrochelatase_N"/>
    <property type="match status" value="1"/>
</dbReference>
<dbReference type="GO" id="GO:0004325">
    <property type="term" value="F:ferrochelatase activity"/>
    <property type="evidence" value="ECO:0007669"/>
    <property type="project" value="UniProtKB-UniRule"/>
</dbReference>
<dbReference type="InterPro" id="IPR019772">
    <property type="entry name" value="Ferrochelatase_AS"/>
</dbReference>
<keyword evidence="7" id="KW-0479">Metal-binding</keyword>
<gene>
    <name evidence="7 9" type="primary">hemH</name>
    <name evidence="9" type="ORF">NCTC13102_01811</name>
</gene>
<dbReference type="Gene3D" id="3.40.50.1400">
    <property type="match status" value="2"/>
</dbReference>
<dbReference type="SUPFAM" id="SSF53800">
    <property type="entry name" value="Chelatase"/>
    <property type="match status" value="1"/>
</dbReference>
<dbReference type="GO" id="GO:0005737">
    <property type="term" value="C:cytoplasm"/>
    <property type="evidence" value="ECO:0007669"/>
    <property type="project" value="UniProtKB-SubCell"/>
</dbReference>
<name>A0A2X3BJJ9_9HELI</name>
<keyword evidence="5 7" id="KW-0627">Porphyrin biosynthesis</keyword>
<keyword evidence="4 7" id="KW-0456">Lyase</keyword>
<keyword evidence="2 7" id="KW-0408">Iron</keyword>
<dbReference type="InterPro" id="IPR033659">
    <property type="entry name" value="Ferrochelatase_N"/>
</dbReference>
<dbReference type="Pfam" id="PF00762">
    <property type="entry name" value="Ferrochelatase"/>
    <property type="match status" value="1"/>
</dbReference>
<evidence type="ECO:0000256" key="4">
    <source>
        <dbReference type="ARBA" id="ARBA00023239"/>
    </source>
</evidence>
<keyword evidence="3 7" id="KW-0350">Heme biosynthesis</keyword>
<dbReference type="InterPro" id="IPR033644">
    <property type="entry name" value="Ferrochelatase_C"/>
</dbReference>
<comment type="catalytic activity">
    <reaction evidence="6">
        <text>Fe-coproporphyrin III + 2 H(+) = coproporphyrin III + Fe(2+)</text>
        <dbReference type="Rhea" id="RHEA:49572"/>
        <dbReference type="ChEBI" id="CHEBI:15378"/>
        <dbReference type="ChEBI" id="CHEBI:29033"/>
        <dbReference type="ChEBI" id="CHEBI:68438"/>
        <dbReference type="ChEBI" id="CHEBI:131725"/>
        <dbReference type="EC" id="4.99.1.9"/>
    </reaction>
    <physiologicalReaction direction="right-to-left" evidence="6">
        <dbReference type="Rhea" id="RHEA:49574"/>
    </physiologicalReaction>
</comment>
<dbReference type="NCBIfam" id="TIGR00109">
    <property type="entry name" value="hemH"/>
    <property type="match status" value="1"/>
</dbReference>
<comment type="similarity">
    <text evidence="1 7 8">Belongs to the ferrochelatase family.</text>
</comment>
<keyword evidence="7 8" id="KW-0963">Cytoplasm</keyword>
<evidence type="ECO:0000256" key="7">
    <source>
        <dbReference type="HAMAP-Rule" id="MF_00323"/>
    </source>
</evidence>
<sequence length="316" mass="36296">MQKIGVLLLNMGGPTDIYGVENFLKNIFNDPVILPIKNPLIRKIVSSAIVSKRLEYVKNIYRTIGGGSPIIKHTFSLTQKLNTLDSQRTYSYSMRYSPPFAKDALQEFKDNNINDIVLFSMYPQSSFTTIHSSLNEVHQNLKELEYKPRVRVIEHYYDHEPFYHLITDEIERVLNGEDARDFILILSAHGLPKNVVDKGDTYPQQCQRGLEIISEICKQRGMAFDEIKLSYQSKVGPMKWIKPATSDVIAESKHKKIIIYPIAFSVDNSETDYELRIEYAKLAKSLNVKDYRVCLCMNDSEAFAQMIIDLIAQKCP</sequence>
<accession>A0A2X3BJJ9</accession>
<protein>
    <recommendedName>
        <fullName evidence="7 8">Ferrochelatase</fullName>
        <ecNumber evidence="7 8">4.98.1.1</ecNumber>
    </recommendedName>
    <alternativeName>
        <fullName evidence="7">Heme synthase</fullName>
    </alternativeName>
    <alternativeName>
        <fullName evidence="7">Protoheme ferro-lyase</fullName>
    </alternativeName>
</protein>
<evidence type="ECO:0000313" key="10">
    <source>
        <dbReference type="Proteomes" id="UP000250166"/>
    </source>
</evidence>
<comment type="pathway">
    <text evidence="7 8">Porphyrin-containing compound metabolism; protoheme biosynthesis; protoheme from protoporphyrin-IX: step 1/1.</text>
</comment>
<dbReference type="RefSeq" id="WP_112058961.1">
    <property type="nucleotide sequence ID" value="NZ_UAWL01000006.1"/>
</dbReference>
<evidence type="ECO:0000256" key="1">
    <source>
        <dbReference type="ARBA" id="ARBA00007718"/>
    </source>
</evidence>
<feature type="binding site" evidence="7">
    <location>
        <position position="270"/>
    </location>
    <ligand>
        <name>Fe(2+)</name>
        <dbReference type="ChEBI" id="CHEBI:29033"/>
    </ligand>
</feature>
<evidence type="ECO:0000256" key="8">
    <source>
        <dbReference type="RuleBase" id="RU000607"/>
    </source>
</evidence>
<evidence type="ECO:0000256" key="6">
    <source>
        <dbReference type="ARBA" id="ARBA00024536"/>
    </source>
</evidence>
<proteinExistence type="inferred from homology"/>
<evidence type="ECO:0000313" key="9">
    <source>
        <dbReference type="EMBL" id="SQB99486.1"/>
    </source>
</evidence>
<comment type="function">
    <text evidence="7 8">Catalyzes the ferrous insertion into protoporphyrin IX.</text>
</comment>
<dbReference type="PANTHER" id="PTHR11108">
    <property type="entry name" value="FERROCHELATASE"/>
    <property type="match status" value="1"/>
</dbReference>
<evidence type="ECO:0000256" key="2">
    <source>
        <dbReference type="ARBA" id="ARBA00023004"/>
    </source>
</evidence>
<feature type="binding site" evidence="7">
    <location>
        <position position="189"/>
    </location>
    <ligand>
        <name>Fe(2+)</name>
        <dbReference type="ChEBI" id="CHEBI:29033"/>
    </ligand>
</feature>